<dbReference type="InterPro" id="IPR049174">
    <property type="entry name" value="Beta-AFase-like"/>
</dbReference>
<comment type="caution">
    <text evidence="2">The sequence shown here is derived from an EMBL/GenBank/DDBJ whole genome shotgun (WGS) entry which is preliminary data.</text>
</comment>
<proteinExistence type="predicted"/>
<accession>A0A7W5ULB7</accession>
<dbReference type="EMBL" id="JACICA010000001">
    <property type="protein sequence ID" value="MBB3701792.1"/>
    <property type="molecule type" value="Genomic_DNA"/>
</dbReference>
<evidence type="ECO:0000313" key="3">
    <source>
        <dbReference type="Proteomes" id="UP000541425"/>
    </source>
</evidence>
<dbReference type="Pfam" id="PF20736">
    <property type="entry name" value="Glyco_hydro127M"/>
    <property type="match status" value="1"/>
</dbReference>
<evidence type="ECO:0000259" key="1">
    <source>
        <dbReference type="Pfam" id="PF20736"/>
    </source>
</evidence>
<organism evidence="2 3">
    <name type="scientific">Alloprevotella rava</name>
    <dbReference type="NCBI Taxonomy" id="671218"/>
    <lineage>
        <taxon>Bacteria</taxon>
        <taxon>Pseudomonadati</taxon>
        <taxon>Bacteroidota</taxon>
        <taxon>Bacteroidia</taxon>
        <taxon>Bacteroidales</taxon>
        <taxon>Prevotellaceae</taxon>
        <taxon>Alloprevotella</taxon>
    </lineage>
</organism>
<dbReference type="Proteomes" id="UP000541425">
    <property type="component" value="Unassembled WGS sequence"/>
</dbReference>
<evidence type="ECO:0000313" key="2">
    <source>
        <dbReference type="EMBL" id="MBB3701792.1"/>
    </source>
</evidence>
<dbReference type="RefSeq" id="WP_183693848.1">
    <property type="nucleotide sequence ID" value="NZ_JACICA010000001.1"/>
</dbReference>
<reference evidence="2 3" key="1">
    <citation type="submission" date="2020-08" db="EMBL/GenBank/DDBJ databases">
        <title>Genomic Encyclopedia of Type Strains, Phase IV (KMG-IV): sequencing the most valuable type-strain genomes for metagenomic binning, comparative biology and taxonomic classification.</title>
        <authorList>
            <person name="Goeker M."/>
        </authorList>
    </citation>
    <scope>NUCLEOTIDE SEQUENCE [LARGE SCALE GENOMIC DNA]</scope>
    <source>
        <strain evidence="2 3">DSM 22548</strain>
    </source>
</reference>
<dbReference type="InterPro" id="IPR049046">
    <property type="entry name" value="Beta-AFase-like_GH127_middle"/>
</dbReference>
<protein>
    <recommendedName>
        <fullName evidence="1">Non-reducing end beta-L-arabinofuranosidase-like GH127 middle domain-containing protein</fullName>
    </recommendedName>
</protein>
<name>A0A7W5ULB7_9BACT</name>
<sequence length="315" mass="35634">MKISTIRLLPLLFFCLYTATIGQAQTLRQRPLRSISADSVVFLSKDQTNLRMAGMIGTIPAMPRPLTEWRKKDVKALLKTAPTPQRPTLKAPQSVYEAISIIQHCLPLLQWTGEARYCDSLNDALFNQLMPALLIKSFEQHLAQQAVVDAAQWMYLTDEQGVSINLYLNAFARIVTPKFALTLDQTSRMPFGSRVQVRVGGLKSQTPLELRFFIPSWQKTMPLIYVNGREEFCTMEKGYAVIRRKWNAGDEVFFDFDLTPRIEGSLLRVGTLYYVPTAAPSLPAYPSNELNCYEHPILQGKGFTAEPITDKPMLP</sequence>
<feature type="domain" description="Non-reducing end beta-L-arabinofuranosidase-like GH127 middle" evidence="1">
    <location>
        <begin position="162"/>
        <end position="257"/>
    </location>
</feature>
<dbReference type="AlphaFoldDB" id="A0A7W5ULB7"/>
<dbReference type="PANTHER" id="PTHR43465">
    <property type="entry name" value="DUF1680 DOMAIN PROTEIN (AFU_ORTHOLOGUE AFUA_1G08910)"/>
    <property type="match status" value="1"/>
</dbReference>
<dbReference type="PANTHER" id="PTHR43465:SF2">
    <property type="entry name" value="DUF1680 DOMAIN PROTEIN (AFU_ORTHOLOGUE AFUA_1G08910)"/>
    <property type="match status" value="1"/>
</dbReference>
<gene>
    <name evidence="2" type="ORF">FHS60_000234</name>
</gene>